<comment type="caution">
    <text evidence="1">The sequence shown here is derived from an EMBL/GenBank/DDBJ whole genome shotgun (WGS) entry which is preliminary data.</text>
</comment>
<evidence type="ECO:0000313" key="1">
    <source>
        <dbReference type="EMBL" id="CAG6392892.1"/>
    </source>
</evidence>
<evidence type="ECO:0000313" key="2">
    <source>
        <dbReference type="Proteomes" id="UP001152519"/>
    </source>
</evidence>
<evidence type="ECO:0008006" key="3">
    <source>
        <dbReference type="Google" id="ProtNLM"/>
    </source>
</evidence>
<accession>A0A9W4GQ36</accession>
<keyword evidence="2" id="KW-1185">Reference proteome</keyword>
<dbReference type="InterPro" id="IPR008727">
    <property type="entry name" value="PAAR_motif"/>
</dbReference>
<sequence>MAAAARMGDATGHGGVISGPGVASVLIGGRAAAVVGTPHTCGTPLHAPSAIQGPGSTSVLIGGRRAARVGDTAGCGSPVVAGCPTVLIGG</sequence>
<dbReference type="Gene3D" id="2.60.200.60">
    <property type="match status" value="1"/>
</dbReference>
<dbReference type="Proteomes" id="UP001152519">
    <property type="component" value="Unassembled WGS sequence"/>
</dbReference>
<proteinExistence type="predicted"/>
<dbReference type="AlphaFoldDB" id="A0A9W4GQ36"/>
<dbReference type="EMBL" id="CAJSLV010000047">
    <property type="protein sequence ID" value="CAG6392892.1"/>
    <property type="molecule type" value="Genomic_DNA"/>
</dbReference>
<dbReference type="Pfam" id="PF05488">
    <property type="entry name" value="PAAR_motif"/>
    <property type="match status" value="1"/>
</dbReference>
<organism evidence="1 2">
    <name type="scientific">Actinacidiphila cocklensis</name>
    <dbReference type="NCBI Taxonomy" id="887465"/>
    <lineage>
        <taxon>Bacteria</taxon>
        <taxon>Bacillati</taxon>
        <taxon>Actinomycetota</taxon>
        <taxon>Actinomycetes</taxon>
        <taxon>Kitasatosporales</taxon>
        <taxon>Streptomycetaceae</taxon>
        <taxon>Actinacidiphila</taxon>
    </lineage>
</organism>
<protein>
    <recommendedName>
        <fullName evidence="3">PaaR repeat-containing protein</fullName>
    </recommendedName>
</protein>
<dbReference type="RefSeq" id="WP_251487985.1">
    <property type="nucleotide sequence ID" value="NZ_CAJSLV010000047.1"/>
</dbReference>
<gene>
    <name evidence="1" type="ORF">SCOCK_190060</name>
</gene>
<reference evidence="1" key="1">
    <citation type="submission" date="2021-05" db="EMBL/GenBank/DDBJ databases">
        <authorList>
            <person name="Arsene-Ploetze F."/>
        </authorList>
    </citation>
    <scope>NUCLEOTIDE SEQUENCE</scope>
    <source>
        <strain evidence="1">DSM 42138</strain>
    </source>
</reference>
<name>A0A9W4GQ36_9ACTN</name>